<evidence type="ECO:0000259" key="7">
    <source>
        <dbReference type="PROSITE" id="PS50126"/>
    </source>
</evidence>
<dbReference type="SUPFAM" id="SSF50249">
    <property type="entry name" value="Nucleic acid-binding proteins"/>
    <property type="match status" value="1"/>
</dbReference>
<reference evidence="8" key="1">
    <citation type="submission" date="2014-11" db="EMBL/GenBank/DDBJ databases">
        <authorList>
            <person name="Genoscope - CEA"/>
        </authorList>
    </citation>
    <scope>NUCLEOTIDE SEQUENCE</scope>
    <source>
        <strain evidence="8">IPO1609</strain>
    </source>
</reference>
<dbReference type="Proteomes" id="UP000053470">
    <property type="component" value="Unassembled WGS sequence"/>
</dbReference>
<proteinExistence type="predicted"/>
<dbReference type="PROSITE" id="PS50126">
    <property type="entry name" value="S1"/>
    <property type="match status" value="1"/>
</dbReference>
<dbReference type="Pfam" id="PF00575">
    <property type="entry name" value="S1"/>
    <property type="match status" value="1"/>
</dbReference>
<dbReference type="SMART" id="SM00322">
    <property type="entry name" value="KH"/>
    <property type="match status" value="1"/>
</dbReference>
<evidence type="ECO:0000256" key="6">
    <source>
        <dbReference type="SAM" id="MobiDB-lite"/>
    </source>
</evidence>
<dbReference type="InterPro" id="IPR004088">
    <property type="entry name" value="KH_dom_type_1"/>
</dbReference>
<keyword evidence="2" id="KW-0548">Nucleotidyltransferase</keyword>
<feature type="compositionally biased region" description="Low complexity" evidence="6">
    <location>
        <begin position="159"/>
        <end position="180"/>
    </location>
</feature>
<dbReference type="InterPro" id="IPR012162">
    <property type="entry name" value="PNPase"/>
</dbReference>
<dbReference type="GO" id="GO:0003723">
    <property type="term" value="F:RNA binding"/>
    <property type="evidence" value="ECO:0007669"/>
    <property type="project" value="UniProtKB-UniRule"/>
</dbReference>
<dbReference type="EMBL" id="LN651282">
    <property type="protein sequence ID" value="CEJ18737.1"/>
    <property type="molecule type" value="Genomic_DNA"/>
</dbReference>
<protein>
    <submittedName>
        <fullName evidence="8">C terminaus of polyribonucleotide nucleotidyltransferase protein</fullName>
    </submittedName>
</protein>
<dbReference type="InterPro" id="IPR003029">
    <property type="entry name" value="S1_domain"/>
</dbReference>
<keyword evidence="4 5" id="KW-0694">RNA-binding</keyword>
<dbReference type="InterPro" id="IPR012340">
    <property type="entry name" value="NA-bd_OB-fold"/>
</dbReference>
<gene>
    <name evidence="8" type="ORF">RSIPO_00912</name>
</gene>
<dbReference type="GO" id="GO:0016779">
    <property type="term" value="F:nucleotidyltransferase activity"/>
    <property type="evidence" value="ECO:0007669"/>
    <property type="project" value="UniProtKB-KW"/>
</dbReference>
<keyword evidence="9" id="KW-1185">Reference proteome</keyword>
<accession>A0ABF7RB65</accession>
<dbReference type="Gene3D" id="3.30.1370.10">
    <property type="entry name" value="K Homology domain, type 1"/>
    <property type="match status" value="1"/>
</dbReference>
<dbReference type="FunFam" id="2.40.50.140:FF:000023">
    <property type="entry name" value="Polyribonucleotide nucleotidyltransferase"/>
    <property type="match status" value="1"/>
</dbReference>
<dbReference type="CDD" id="cd02393">
    <property type="entry name" value="KH-I_PNPase"/>
    <property type="match status" value="1"/>
</dbReference>
<dbReference type="Gene3D" id="2.40.50.140">
    <property type="entry name" value="Nucleic acid-binding proteins"/>
    <property type="match status" value="1"/>
</dbReference>
<dbReference type="InterPro" id="IPR036612">
    <property type="entry name" value="KH_dom_type_1_sf"/>
</dbReference>
<reference evidence="8" key="2">
    <citation type="submission" date="2022-04" db="EMBL/GenBank/DDBJ databases">
        <title>Genomic draft of R. solanacearum strain IPO1609, a phylotype IIB1/biovar 2/race 3 strain isolated from potato in Europe.</title>
        <authorList>
            <person name="Boucher C."/>
            <person name="Carrere S."/>
            <person name="Dossat C."/>
            <person name="Elbaz M."/>
            <person name="Genin S."/>
            <person name="Gouzy J."/>
            <person name="Prior P."/>
            <person name="Segurens B."/>
            <person name="Wincker P."/>
        </authorList>
    </citation>
    <scope>NUCLEOTIDE SEQUENCE</scope>
    <source>
        <strain evidence="8">IPO1609</strain>
    </source>
</reference>
<keyword evidence="1" id="KW-0808">Transferase</keyword>
<evidence type="ECO:0000256" key="3">
    <source>
        <dbReference type="ARBA" id="ARBA00022842"/>
    </source>
</evidence>
<dbReference type="InterPro" id="IPR004087">
    <property type="entry name" value="KH_dom"/>
</dbReference>
<dbReference type="PROSITE" id="PS50084">
    <property type="entry name" value="KH_TYPE_1"/>
    <property type="match status" value="1"/>
</dbReference>
<dbReference type="PANTHER" id="PTHR11252:SF0">
    <property type="entry name" value="POLYRIBONUCLEOTIDE NUCLEOTIDYLTRANSFERASE 1, MITOCHONDRIAL"/>
    <property type="match status" value="1"/>
</dbReference>
<dbReference type="FunFam" id="3.30.1370.10:FF:000001">
    <property type="entry name" value="Polyribonucleotide nucleotidyltransferase"/>
    <property type="match status" value="1"/>
</dbReference>
<dbReference type="Pfam" id="PF00013">
    <property type="entry name" value="KH_1"/>
    <property type="match status" value="1"/>
</dbReference>
<evidence type="ECO:0000256" key="1">
    <source>
        <dbReference type="ARBA" id="ARBA00022679"/>
    </source>
</evidence>
<sequence>MGHARTELSAHAPRMITVKINPEKIRDVIGKGGSTIQALTKETGCTIDIQEDGTITIASTSSEGMAEAKRRIEGITAEAEVGKIYSGTVLKLLDFGAIVNILPGKDGLLHISEIANERVNQVSDYVKEGQLVRVKLLSTDEKGRMRLSIKAAKAEEGDVPAAAPQAPGAGDAVSQQQQQQ</sequence>
<dbReference type="AlphaFoldDB" id="A0ABF7RB65"/>
<evidence type="ECO:0000256" key="4">
    <source>
        <dbReference type="ARBA" id="ARBA00022884"/>
    </source>
</evidence>
<evidence type="ECO:0000313" key="8">
    <source>
        <dbReference type="EMBL" id="CEJ18737.1"/>
    </source>
</evidence>
<keyword evidence="3" id="KW-0460">Magnesium</keyword>
<name>A0ABF7RB65_RALSL</name>
<feature type="domain" description="S1 motif" evidence="7">
    <location>
        <begin position="82"/>
        <end position="150"/>
    </location>
</feature>
<evidence type="ECO:0000256" key="5">
    <source>
        <dbReference type="PROSITE-ProRule" id="PRU00117"/>
    </source>
</evidence>
<evidence type="ECO:0000256" key="2">
    <source>
        <dbReference type="ARBA" id="ARBA00022695"/>
    </source>
</evidence>
<dbReference type="PANTHER" id="PTHR11252">
    <property type="entry name" value="POLYRIBONUCLEOTIDE NUCLEOTIDYLTRANSFERASE"/>
    <property type="match status" value="1"/>
</dbReference>
<dbReference type="SMART" id="SM00316">
    <property type="entry name" value="S1"/>
    <property type="match status" value="1"/>
</dbReference>
<dbReference type="CDD" id="cd04472">
    <property type="entry name" value="S1_PNPase"/>
    <property type="match status" value="1"/>
</dbReference>
<evidence type="ECO:0000313" key="9">
    <source>
        <dbReference type="Proteomes" id="UP000053470"/>
    </source>
</evidence>
<feature type="region of interest" description="Disordered" evidence="6">
    <location>
        <begin position="154"/>
        <end position="180"/>
    </location>
</feature>
<organism evidence="8 9">
    <name type="scientific">Ralstonia solanacearum IPO1609</name>
    <dbReference type="NCBI Taxonomy" id="564066"/>
    <lineage>
        <taxon>Bacteria</taxon>
        <taxon>Pseudomonadati</taxon>
        <taxon>Pseudomonadota</taxon>
        <taxon>Betaproteobacteria</taxon>
        <taxon>Burkholderiales</taxon>
        <taxon>Burkholderiaceae</taxon>
        <taxon>Ralstonia</taxon>
        <taxon>Ralstonia solanacearum species complex</taxon>
    </lineage>
</organism>
<dbReference type="SUPFAM" id="SSF54791">
    <property type="entry name" value="Eukaryotic type KH-domain (KH-domain type I)"/>
    <property type="match status" value="1"/>
</dbReference>